<dbReference type="Pfam" id="PF26624">
    <property type="entry name" value="DUF8200"/>
    <property type="match status" value="1"/>
</dbReference>
<dbReference type="InterPro" id="IPR058513">
    <property type="entry name" value="DUF8200"/>
</dbReference>
<sequence length="113" mass="11659">MTLSIPRSGRFGVLALALAYTGVTFGVLTAPAPAAASSGAYYTAELAAPASESRTVASGVAWSCKGTTCVANKGTSRPLRICRGLNREFGEIVSFTAKGEELAEERLAKCNGK</sequence>
<evidence type="ECO:0000313" key="2">
    <source>
        <dbReference type="Proteomes" id="UP000546031"/>
    </source>
</evidence>
<keyword evidence="2" id="KW-1185">Reference proteome</keyword>
<accession>A0A850HIV0</accession>
<name>A0A850HIV0_9SPHN</name>
<comment type="caution">
    <text evidence="1">The sequence shown here is derived from an EMBL/GenBank/DDBJ whole genome shotgun (WGS) entry which is preliminary data.</text>
</comment>
<dbReference type="NCBIfam" id="NF047636">
    <property type="entry name" value="CC_3452_fam"/>
    <property type="match status" value="1"/>
</dbReference>
<dbReference type="InterPro" id="IPR058067">
    <property type="entry name" value="CC_3452-like"/>
</dbReference>
<gene>
    <name evidence="1" type="ORF">HUO12_12715</name>
</gene>
<protein>
    <submittedName>
        <fullName evidence="1">Uncharacterized protein</fullName>
    </submittedName>
</protein>
<organism evidence="1 2">
    <name type="scientific">Altererythrobacter lutimaris</name>
    <dbReference type="NCBI Taxonomy" id="2743979"/>
    <lineage>
        <taxon>Bacteria</taxon>
        <taxon>Pseudomonadati</taxon>
        <taxon>Pseudomonadota</taxon>
        <taxon>Alphaproteobacteria</taxon>
        <taxon>Sphingomonadales</taxon>
        <taxon>Erythrobacteraceae</taxon>
        <taxon>Altererythrobacter</taxon>
    </lineage>
</organism>
<dbReference type="RefSeq" id="WP_176273954.1">
    <property type="nucleotide sequence ID" value="NZ_JABWTA010000001.1"/>
</dbReference>
<dbReference type="Proteomes" id="UP000546031">
    <property type="component" value="Unassembled WGS sequence"/>
</dbReference>
<dbReference type="AlphaFoldDB" id="A0A850HIV0"/>
<dbReference type="EMBL" id="JABWTA010000001">
    <property type="protein sequence ID" value="NVE95762.1"/>
    <property type="molecule type" value="Genomic_DNA"/>
</dbReference>
<reference evidence="1 2" key="1">
    <citation type="submission" date="2020-06" db="EMBL/GenBank/DDBJ databases">
        <title>Altererythrobacter lutimaris sp. nov., a marine bacterium isolated from a tidal flat.</title>
        <authorList>
            <person name="Kim D."/>
            <person name="Yoo Y."/>
            <person name="Kim J.-J."/>
        </authorList>
    </citation>
    <scope>NUCLEOTIDE SEQUENCE [LARGE SCALE GENOMIC DNA]</scope>
    <source>
        <strain evidence="1 2">JGD-16</strain>
    </source>
</reference>
<evidence type="ECO:0000313" key="1">
    <source>
        <dbReference type="EMBL" id="NVE95762.1"/>
    </source>
</evidence>
<proteinExistence type="predicted"/>